<keyword evidence="2" id="KW-1133">Transmembrane helix</keyword>
<feature type="region of interest" description="Disordered" evidence="1">
    <location>
        <begin position="1"/>
        <end position="22"/>
    </location>
</feature>
<organism evidence="3 4">
    <name type="scientific">Saccharothrix syringae</name>
    <name type="common">Nocardiopsis syringae</name>
    <dbReference type="NCBI Taxonomy" id="103733"/>
    <lineage>
        <taxon>Bacteria</taxon>
        <taxon>Bacillati</taxon>
        <taxon>Actinomycetota</taxon>
        <taxon>Actinomycetes</taxon>
        <taxon>Pseudonocardiales</taxon>
        <taxon>Pseudonocardiaceae</taxon>
        <taxon>Saccharothrix</taxon>
    </lineage>
</organism>
<accession>A0A5Q0GV53</accession>
<sequence>MRAVPLAPAARRPACHTRAPGGDDVCEGGVVAKSLKSRPGRVVAGIVLAGAVAGLVLVLRSSAEQRSWPSAEGTVRERLRSGRSYSVEVEYPLPDGTRQVATLSENGPARHPGERVAVRYDLADGRVVAAALADNDQAHLVAGGVLGLLVLGGIFANLIAWAPRPRPE</sequence>
<dbReference type="KEGG" id="ssyi:EKG83_10195"/>
<dbReference type="Proteomes" id="UP000325787">
    <property type="component" value="Chromosome"/>
</dbReference>
<feature type="transmembrane region" description="Helical" evidence="2">
    <location>
        <begin position="140"/>
        <end position="162"/>
    </location>
</feature>
<dbReference type="OrthoDB" id="3696593at2"/>
<keyword evidence="2" id="KW-0472">Membrane</keyword>
<feature type="compositionally biased region" description="Low complexity" evidence="1">
    <location>
        <begin position="1"/>
        <end position="12"/>
    </location>
</feature>
<evidence type="ECO:0000256" key="1">
    <source>
        <dbReference type="SAM" id="MobiDB-lite"/>
    </source>
</evidence>
<gene>
    <name evidence="3" type="ORF">EKG83_10195</name>
</gene>
<name>A0A5Q0GV53_SACSY</name>
<keyword evidence="4" id="KW-1185">Reference proteome</keyword>
<protein>
    <submittedName>
        <fullName evidence="3">DUF3592 domain-containing protein</fullName>
    </submittedName>
</protein>
<dbReference type="AlphaFoldDB" id="A0A5Q0GV53"/>
<evidence type="ECO:0000313" key="3">
    <source>
        <dbReference type="EMBL" id="QFZ17801.1"/>
    </source>
</evidence>
<evidence type="ECO:0000313" key="4">
    <source>
        <dbReference type="Proteomes" id="UP000325787"/>
    </source>
</evidence>
<dbReference type="EMBL" id="CP034550">
    <property type="protein sequence ID" value="QFZ17801.1"/>
    <property type="molecule type" value="Genomic_DNA"/>
</dbReference>
<keyword evidence="2" id="KW-0812">Transmembrane</keyword>
<proteinExistence type="predicted"/>
<evidence type="ECO:0000256" key="2">
    <source>
        <dbReference type="SAM" id="Phobius"/>
    </source>
</evidence>
<reference evidence="4" key="1">
    <citation type="journal article" date="2021" name="Curr. Microbiol.">
        <title>Complete genome of nocamycin-producing strain Saccharothrix syringae NRRL B-16468 reveals the biosynthetic potential for secondary metabolites.</title>
        <authorList>
            <person name="Mo X."/>
            <person name="Yang S."/>
        </authorList>
    </citation>
    <scope>NUCLEOTIDE SEQUENCE [LARGE SCALE GENOMIC DNA]</scope>
    <source>
        <strain evidence="4">ATCC 51364 / DSM 43886 / JCM 6844 / KCTC 9398 / NBRC 14523 / NRRL B-16468 / INA 2240</strain>
    </source>
</reference>
<feature type="transmembrane region" description="Helical" evidence="2">
    <location>
        <begin position="42"/>
        <end position="59"/>
    </location>
</feature>